<dbReference type="PANTHER" id="PTHR24373">
    <property type="entry name" value="SLIT RELATED LEUCINE-RICH REPEAT NEURONAL PROTEIN"/>
    <property type="match status" value="1"/>
</dbReference>
<organism evidence="4 5">
    <name type="scientific">Paralvinella palmiformis</name>
    <dbReference type="NCBI Taxonomy" id="53620"/>
    <lineage>
        <taxon>Eukaryota</taxon>
        <taxon>Metazoa</taxon>
        <taxon>Spiralia</taxon>
        <taxon>Lophotrochozoa</taxon>
        <taxon>Annelida</taxon>
        <taxon>Polychaeta</taxon>
        <taxon>Sedentaria</taxon>
        <taxon>Canalipalpata</taxon>
        <taxon>Terebellida</taxon>
        <taxon>Terebelliformia</taxon>
        <taxon>Alvinellidae</taxon>
        <taxon>Paralvinella</taxon>
    </lineage>
</organism>
<dbReference type="GO" id="GO:0031012">
    <property type="term" value="C:extracellular matrix"/>
    <property type="evidence" value="ECO:0007669"/>
    <property type="project" value="TreeGrafter"/>
</dbReference>
<keyword evidence="5" id="KW-1185">Reference proteome</keyword>
<evidence type="ECO:0000256" key="3">
    <source>
        <dbReference type="ARBA" id="ARBA00022737"/>
    </source>
</evidence>
<dbReference type="SMART" id="SM00364">
    <property type="entry name" value="LRR_BAC"/>
    <property type="match status" value="5"/>
</dbReference>
<dbReference type="SUPFAM" id="SSF52058">
    <property type="entry name" value="L domain-like"/>
    <property type="match status" value="1"/>
</dbReference>
<dbReference type="Proteomes" id="UP001208570">
    <property type="component" value="Unassembled WGS sequence"/>
</dbReference>
<evidence type="ECO:0000256" key="2">
    <source>
        <dbReference type="ARBA" id="ARBA00022729"/>
    </source>
</evidence>
<dbReference type="Pfam" id="PF13855">
    <property type="entry name" value="LRR_8"/>
    <property type="match status" value="1"/>
</dbReference>
<name>A0AAD9IX39_9ANNE</name>
<keyword evidence="2" id="KW-0732">Signal</keyword>
<dbReference type="Gene3D" id="3.80.10.10">
    <property type="entry name" value="Ribonuclease Inhibitor"/>
    <property type="match status" value="2"/>
</dbReference>
<sequence length="355" mass="39732">MYNSITGWYHNSWDRNLTKIPTNIPDTATYAALTHDGLTNADSWPELPLVKTIRLSHNYLAEFPDLKNVNQSLLVLYLDNNRISTISTVRLSALTALTDLYMSYNQLSTLPDVKMASLRSLSISDNEQMVTLPVLPLLGRTLIYLSIGHPMMTSVSLEFLMALPNVDSLHVVRSKIEEFPPLMLAIPKLRSLSLIDSHVRELPDDLFLVLSKLTKLDLTGNDLENFTDVCNIQVSQVRISLSGNRLYCDERLVPLKVAQISGHQRTAVRVDGYLTLQSRRYTSLDNVNYCTMPAVHKVFDGITQQACTMLCTRRADCEGWAYTPHTSTGLGVCGLMAWGRPSVSSLTFSISYISL</sequence>
<dbReference type="InterPro" id="IPR001611">
    <property type="entry name" value="Leu-rich_rpt"/>
</dbReference>
<evidence type="ECO:0000313" key="4">
    <source>
        <dbReference type="EMBL" id="KAK2141900.1"/>
    </source>
</evidence>
<protein>
    <submittedName>
        <fullName evidence="4">Uncharacterized protein</fullName>
    </submittedName>
</protein>
<comment type="caution">
    <text evidence="4">The sequence shown here is derived from an EMBL/GenBank/DDBJ whole genome shotgun (WGS) entry which is preliminary data.</text>
</comment>
<dbReference type="SMART" id="SM00369">
    <property type="entry name" value="LRR_TYP"/>
    <property type="match status" value="4"/>
</dbReference>
<keyword evidence="3" id="KW-0677">Repeat</keyword>
<dbReference type="EMBL" id="JAODUP010001023">
    <property type="protein sequence ID" value="KAK2141900.1"/>
    <property type="molecule type" value="Genomic_DNA"/>
</dbReference>
<dbReference type="InterPro" id="IPR032675">
    <property type="entry name" value="LRR_dom_sf"/>
</dbReference>
<dbReference type="InterPro" id="IPR003591">
    <property type="entry name" value="Leu-rich_rpt_typical-subtyp"/>
</dbReference>
<dbReference type="PANTHER" id="PTHR24373:SF397">
    <property type="entry name" value="IG-LIKE DOMAIN-CONTAINING PROTEIN"/>
    <property type="match status" value="1"/>
</dbReference>
<gene>
    <name evidence="4" type="ORF">LSH36_1023g02083</name>
</gene>
<dbReference type="InterPro" id="IPR050328">
    <property type="entry name" value="Dev_Immune_Receptor"/>
</dbReference>
<evidence type="ECO:0000313" key="5">
    <source>
        <dbReference type="Proteomes" id="UP001208570"/>
    </source>
</evidence>
<proteinExistence type="predicted"/>
<dbReference type="PROSITE" id="PS51450">
    <property type="entry name" value="LRR"/>
    <property type="match status" value="1"/>
</dbReference>
<evidence type="ECO:0000256" key="1">
    <source>
        <dbReference type="ARBA" id="ARBA00022614"/>
    </source>
</evidence>
<keyword evidence="1" id="KW-0433">Leucine-rich repeat</keyword>
<dbReference type="AlphaFoldDB" id="A0AAD9IX39"/>
<accession>A0AAD9IX39</accession>
<dbReference type="GO" id="GO:0005615">
    <property type="term" value="C:extracellular space"/>
    <property type="evidence" value="ECO:0007669"/>
    <property type="project" value="TreeGrafter"/>
</dbReference>
<reference evidence="4" key="1">
    <citation type="journal article" date="2023" name="Mol. Biol. Evol.">
        <title>Third-Generation Sequencing Reveals the Adaptive Role of the Epigenome in Three Deep-Sea Polychaetes.</title>
        <authorList>
            <person name="Perez M."/>
            <person name="Aroh O."/>
            <person name="Sun Y."/>
            <person name="Lan Y."/>
            <person name="Juniper S.K."/>
            <person name="Young C.R."/>
            <person name="Angers B."/>
            <person name="Qian P.Y."/>
        </authorList>
    </citation>
    <scope>NUCLEOTIDE SEQUENCE</scope>
    <source>
        <strain evidence="4">P08H-3</strain>
    </source>
</reference>